<dbReference type="EMBL" id="CAUWAG010000018">
    <property type="protein sequence ID" value="CAJ2512063.1"/>
    <property type="molecule type" value="Genomic_DNA"/>
</dbReference>
<sequence>MSDIDKRPGTFSPWWFNRITTLDELDECLRSDQFSFVALDTEFIAMNHRTSAEVLQSVTTKPFEPCTEVGLSFLLTLHPSQHAHTQAPECTDLDTYVDGVVEGFKREAGGRPLMVVGFSLFNDLRRMYGEFPRAGRHFAACVDLDKVLQNARSSRTPGMGLGTSLAKLGYPYSECADQWGLPRWNGKHCAGIDAVRVFALLEGLKSMDDKLEGSLRLNPSRTKDRSGPLLRIWECAADHLTRRYTAKVVAVGGGGLPPSIDSIFKLSCYVQAAGHDPFIVAGYGNTYDRGIHSFGKRTTLTRREGGWVIFDNEAGLDKFVSDMNGKAVDAERLEVMSLLDPVKRHAFAEEQMEKKLRREQKRNCTLARAQAQAQGPASEEDDGPMYLDSLVDE</sequence>
<evidence type="ECO:0000313" key="2">
    <source>
        <dbReference type="EMBL" id="CAJ2512063.1"/>
    </source>
</evidence>
<name>A0AAI8YP88_9PEZI</name>
<dbReference type="AlphaFoldDB" id="A0AAI8YP88"/>
<accession>A0AAI8YP88</accession>
<protein>
    <submittedName>
        <fullName evidence="2">Uu.00g076880.m01.CDS01</fullName>
    </submittedName>
</protein>
<gene>
    <name evidence="2" type="ORF">KHLLAP_LOCUS12531</name>
</gene>
<dbReference type="Proteomes" id="UP001295740">
    <property type="component" value="Unassembled WGS sequence"/>
</dbReference>
<evidence type="ECO:0000313" key="3">
    <source>
        <dbReference type="Proteomes" id="UP001295740"/>
    </source>
</evidence>
<keyword evidence="3" id="KW-1185">Reference proteome</keyword>
<comment type="caution">
    <text evidence="2">The sequence shown here is derived from an EMBL/GenBank/DDBJ whole genome shotgun (WGS) entry which is preliminary data.</text>
</comment>
<evidence type="ECO:0000256" key="1">
    <source>
        <dbReference type="SAM" id="MobiDB-lite"/>
    </source>
</evidence>
<organism evidence="2 3">
    <name type="scientific">Anthostomella pinea</name>
    <dbReference type="NCBI Taxonomy" id="933095"/>
    <lineage>
        <taxon>Eukaryota</taxon>
        <taxon>Fungi</taxon>
        <taxon>Dikarya</taxon>
        <taxon>Ascomycota</taxon>
        <taxon>Pezizomycotina</taxon>
        <taxon>Sordariomycetes</taxon>
        <taxon>Xylariomycetidae</taxon>
        <taxon>Xylariales</taxon>
        <taxon>Xylariaceae</taxon>
        <taxon>Anthostomella</taxon>
    </lineage>
</organism>
<reference evidence="2" key="1">
    <citation type="submission" date="2023-10" db="EMBL/GenBank/DDBJ databases">
        <authorList>
            <person name="Hackl T."/>
        </authorList>
    </citation>
    <scope>NUCLEOTIDE SEQUENCE</scope>
</reference>
<proteinExistence type="predicted"/>
<feature type="region of interest" description="Disordered" evidence="1">
    <location>
        <begin position="358"/>
        <end position="393"/>
    </location>
</feature>